<keyword evidence="5 7" id="KW-0408">Iron</keyword>
<dbReference type="OrthoDB" id="2789670at2759"/>
<dbReference type="Proteomes" id="UP000230423">
    <property type="component" value="Unassembled WGS sequence"/>
</dbReference>
<dbReference type="GO" id="GO:0016705">
    <property type="term" value="F:oxidoreductase activity, acting on paired donors, with incorporation or reduction of molecular oxygen"/>
    <property type="evidence" value="ECO:0007669"/>
    <property type="project" value="InterPro"/>
</dbReference>
<dbReference type="GO" id="GO:0004497">
    <property type="term" value="F:monooxygenase activity"/>
    <property type="evidence" value="ECO:0007669"/>
    <property type="project" value="UniProtKB-KW"/>
</dbReference>
<dbReference type="SUPFAM" id="SSF48264">
    <property type="entry name" value="Cytochrome P450"/>
    <property type="match status" value="1"/>
</dbReference>
<dbReference type="PANTHER" id="PTHR24303:SF31">
    <property type="entry name" value="CYTOCHROME P450 307A1-RELATED"/>
    <property type="match status" value="1"/>
</dbReference>
<dbReference type="PRINTS" id="PR00463">
    <property type="entry name" value="EP450I"/>
</dbReference>
<dbReference type="InterPro" id="IPR001128">
    <property type="entry name" value="Cyt_P450"/>
</dbReference>
<comment type="similarity">
    <text evidence="2 8">Belongs to the cytochrome P450 family.</text>
</comment>
<evidence type="ECO:0000256" key="7">
    <source>
        <dbReference type="PIRSR" id="PIRSR602401-1"/>
    </source>
</evidence>
<dbReference type="PANTHER" id="PTHR24303">
    <property type="entry name" value="HEME-BINDING MONOOXYGENASE FAMILY"/>
    <property type="match status" value="1"/>
</dbReference>
<organism evidence="10 11">
    <name type="scientific">Teladorsagia circumcincta</name>
    <name type="common">Brown stomach worm</name>
    <name type="synonym">Ostertagia circumcincta</name>
    <dbReference type="NCBI Taxonomy" id="45464"/>
    <lineage>
        <taxon>Eukaryota</taxon>
        <taxon>Metazoa</taxon>
        <taxon>Ecdysozoa</taxon>
        <taxon>Nematoda</taxon>
        <taxon>Chromadorea</taxon>
        <taxon>Rhabditida</taxon>
        <taxon>Rhabditina</taxon>
        <taxon>Rhabditomorpha</taxon>
        <taxon>Strongyloidea</taxon>
        <taxon>Trichostrongylidae</taxon>
        <taxon>Teladorsagia</taxon>
    </lineage>
</organism>
<name>A0A2G9TAD6_TELCI</name>
<dbReference type="InterPro" id="IPR002401">
    <property type="entry name" value="Cyt_P450_E_grp-I"/>
</dbReference>
<keyword evidence="3 7" id="KW-0479">Metal-binding</keyword>
<evidence type="ECO:0000313" key="11">
    <source>
        <dbReference type="Proteomes" id="UP000230423"/>
    </source>
</evidence>
<feature type="compositionally biased region" description="Basic residues" evidence="9">
    <location>
        <begin position="75"/>
        <end position="87"/>
    </location>
</feature>
<keyword evidence="7 8" id="KW-0349">Heme</keyword>
<dbReference type="EMBL" id="KZ390743">
    <property type="protein sequence ID" value="PIO54936.1"/>
    <property type="molecule type" value="Genomic_DNA"/>
</dbReference>
<keyword evidence="11" id="KW-1185">Reference proteome</keyword>
<evidence type="ECO:0000256" key="5">
    <source>
        <dbReference type="ARBA" id="ARBA00023004"/>
    </source>
</evidence>
<reference evidence="10 11" key="1">
    <citation type="submission" date="2015-09" db="EMBL/GenBank/DDBJ databases">
        <title>Draft genome of the parasitic nematode Teladorsagia circumcincta isolate WARC Sus (inbred).</title>
        <authorList>
            <person name="Mitreva M."/>
        </authorList>
    </citation>
    <scope>NUCLEOTIDE SEQUENCE [LARGE SCALE GENOMIC DNA]</scope>
    <source>
        <strain evidence="10 11">S</strain>
    </source>
</reference>
<evidence type="ECO:0000313" key="10">
    <source>
        <dbReference type="EMBL" id="PIO54936.1"/>
    </source>
</evidence>
<evidence type="ECO:0000256" key="3">
    <source>
        <dbReference type="ARBA" id="ARBA00022723"/>
    </source>
</evidence>
<evidence type="ECO:0000256" key="2">
    <source>
        <dbReference type="ARBA" id="ARBA00010617"/>
    </source>
</evidence>
<evidence type="ECO:0000256" key="8">
    <source>
        <dbReference type="RuleBase" id="RU000461"/>
    </source>
</evidence>
<proteinExistence type="inferred from homology"/>
<evidence type="ECO:0000256" key="6">
    <source>
        <dbReference type="ARBA" id="ARBA00023033"/>
    </source>
</evidence>
<dbReference type="GO" id="GO:0020037">
    <property type="term" value="F:heme binding"/>
    <property type="evidence" value="ECO:0007669"/>
    <property type="project" value="InterPro"/>
</dbReference>
<evidence type="ECO:0000256" key="1">
    <source>
        <dbReference type="ARBA" id="ARBA00001971"/>
    </source>
</evidence>
<keyword evidence="4 8" id="KW-0560">Oxidoreductase</keyword>
<dbReference type="InterPro" id="IPR017972">
    <property type="entry name" value="Cyt_P450_CS"/>
</dbReference>
<evidence type="ECO:0000256" key="4">
    <source>
        <dbReference type="ARBA" id="ARBA00023002"/>
    </source>
</evidence>
<evidence type="ECO:0008006" key="12">
    <source>
        <dbReference type="Google" id="ProtNLM"/>
    </source>
</evidence>
<protein>
    <recommendedName>
        <fullName evidence="12">Unspecific monooxygenase</fullName>
    </recommendedName>
</protein>
<dbReference type="Pfam" id="PF00067">
    <property type="entry name" value="p450"/>
    <property type="match status" value="1"/>
</dbReference>
<feature type="binding site" description="axial binding residue" evidence="7">
    <location>
        <position position="32"/>
    </location>
    <ligand>
        <name>heme</name>
        <dbReference type="ChEBI" id="CHEBI:30413"/>
    </ligand>
    <ligandPart>
        <name>Fe</name>
        <dbReference type="ChEBI" id="CHEBI:18248"/>
    </ligandPart>
</feature>
<dbReference type="PROSITE" id="PS00086">
    <property type="entry name" value="CYTOCHROME_P450"/>
    <property type="match status" value="1"/>
</dbReference>
<dbReference type="AlphaFoldDB" id="A0A2G9TAD6"/>
<evidence type="ECO:0000256" key="9">
    <source>
        <dbReference type="SAM" id="MobiDB-lite"/>
    </source>
</evidence>
<feature type="non-terminal residue" evidence="10">
    <location>
        <position position="1"/>
    </location>
</feature>
<comment type="cofactor">
    <cofactor evidence="1 7">
        <name>heme</name>
        <dbReference type="ChEBI" id="CHEBI:30413"/>
    </cofactor>
</comment>
<dbReference type="GO" id="GO:0005506">
    <property type="term" value="F:iron ion binding"/>
    <property type="evidence" value="ECO:0007669"/>
    <property type="project" value="InterPro"/>
</dbReference>
<sequence>LNFHFQFNPDRYFSGKKLDQKAVAFGLGKRSCLGESLAQEELYLIIGNLLLRYKISADPLHMPSMTATNETGKMRTPRPYHIHFERR</sequence>
<keyword evidence="6 8" id="KW-0503">Monooxygenase</keyword>
<gene>
    <name evidence="10" type="ORF">TELCIR_23689</name>
</gene>
<dbReference type="Gene3D" id="1.10.630.10">
    <property type="entry name" value="Cytochrome P450"/>
    <property type="match status" value="1"/>
</dbReference>
<accession>A0A2G9TAD6</accession>
<feature type="region of interest" description="Disordered" evidence="9">
    <location>
        <begin position="64"/>
        <end position="87"/>
    </location>
</feature>
<dbReference type="InterPro" id="IPR036396">
    <property type="entry name" value="Cyt_P450_sf"/>
</dbReference>